<feature type="domain" description="Apple" evidence="1">
    <location>
        <begin position="44"/>
        <end position="104"/>
    </location>
</feature>
<dbReference type="InterPro" id="IPR003609">
    <property type="entry name" value="Pan_app"/>
</dbReference>
<reference evidence="2 3" key="1">
    <citation type="journal article" date="2022" name="Nat. Plants">
        <title>Genomes of leafy and leafless Platanthera orchids illuminate the evolution of mycoheterotrophy.</title>
        <authorList>
            <person name="Li M.H."/>
            <person name="Liu K.W."/>
            <person name="Li Z."/>
            <person name="Lu H.C."/>
            <person name="Ye Q.L."/>
            <person name="Zhang D."/>
            <person name="Wang J.Y."/>
            <person name="Li Y.F."/>
            <person name="Zhong Z.M."/>
            <person name="Liu X."/>
            <person name="Yu X."/>
            <person name="Liu D.K."/>
            <person name="Tu X.D."/>
            <person name="Liu B."/>
            <person name="Hao Y."/>
            <person name="Liao X.Y."/>
            <person name="Jiang Y.T."/>
            <person name="Sun W.H."/>
            <person name="Chen J."/>
            <person name="Chen Y.Q."/>
            <person name="Ai Y."/>
            <person name="Zhai J.W."/>
            <person name="Wu S.S."/>
            <person name="Zhou Z."/>
            <person name="Hsiao Y.Y."/>
            <person name="Wu W.L."/>
            <person name="Chen Y.Y."/>
            <person name="Lin Y.F."/>
            <person name="Hsu J.L."/>
            <person name="Li C.Y."/>
            <person name="Wang Z.W."/>
            <person name="Zhao X."/>
            <person name="Zhong W.Y."/>
            <person name="Ma X.K."/>
            <person name="Ma L."/>
            <person name="Huang J."/>
            <person name="Chen G.Z."/>
            <person name="Huang M.Z."/>
            <person name="Huang L."/>
            <person name="Peng D.H."/>
            <person name="Luo Y.B."/>
            <person name="Zou S.Q."/>
            <person name="Chen S.P."/>
            <person name="Lan S."/>
            <person name="Tsai W.C."/>
            <person name="Van de Peer Y."/>
            <person name="Liu Z.J."/>
        </authorList>
    </citation>
    <scope>NUCLEOTIDE SEQUENCE [LARGE SCALE GENOMIC DNA]</scope>
    <source>
        <strain evidence="2">Lor287</strain>
    </source>
</reference>
<keyword evidence="2" id="KW-0675">Receptor</keyword>
<dbReference type="GO" id="GO:0016301">
    <property type="term" value="F:kinase activity"/>
    <property type="evidence" value="ECO:0007669"/>
    <property type="project" value="UniProtKB-KW"/>
</dbReference>
<dbReference type="CDD" id="cd01098">
    <property type="entry name" value="PAN_AP_plant"/>
    <property type="match status" value="1"/>
</dbReference>
<dbReference type="Pfam" id="PF08276">
    <property type="entry name" value="PAN_2"/>
    <property type="match status" value="1"/>
</dbReference>
<sequence>MKGFESRSAVDWGMRDYSGGSMRKTPLGCGSSSAAIGPRGGGVGGDGFVKVSCVKPPESTNMTKAVAGVEAEGYEAMCLKNCSCMAFAVVGGNCIISPEELLDIKQFPTGGEEVFIRLAASDLGA</sequence>
<evidence type="ECO:0000259" key="1">
    <source>
        <dbReference type="Pfam" id="PF08276"/>
    </source>
</evidence>
<evidence type="ECO:0000313" key="3">
    <source>
        <dbReference type="Proteomes" id="UP001418222"/>
    </source>
</evidence>
<keyword evidence="2" id="KW-0808">Transferase</keyword>
<comment type="caution">
    <text evidence="2">The sequence shown here is derived from an EMBL/GenBank/DDBJ whole genome shotgun (WGS) entry which is preliminary data.</text>
</comment>
<keyword evidence="2" id="KW-0418">Kinase</keyword>
<dbReference type="PANTHER" id="PTHR32444:SF183">
    <property type="entry name" value="APPLE DOMAIN-CONTAINING PROTEIN"/>
    <property type="match status" value="1"/>
</dbReference>
<dbReference type="EMBL" id="JBBWWQ010000002">
    <property type="protein sequence ID" value="KAK8954454.1"/>
    <property type="molecule type" value="Genomic_DNA"/>
</dbReference>
<proteinExistence type="predicted"/>
<dbReference type="AlphaFoldDB" id="A0AAP0BZZ8"/>
<accession>A0AAP0BZZ8</accession>
<keyword evidence="3" id="KW-1185">Reference proteome</keyword>
<evidence type="ECO:0000313" key="2">
    <source>
        <dbReference type="EMBL" id="KAK8954454.1"/>
    </source>
</evidence>
<gene>
    <name evidence="2" type="primary">SD18</name>
    <name evidence="2" type="ORF">KSP39_PZI001964</name>
</gene>
<dbReference type="Proteomes" id="UP001418222">
    <property type="component" value="Unassembled WGS sequence"/>
</dbReference>
<protein>
    <submittedName>
        <fullName evidence="2">Receptor-like serine/threonine-protein kinase SD1-8</fullName>
    </submittedName>
</protein>
<name>A0AAP0BZZ8_9ASPA</name>
<organism evidence="2 3">
    <name type="scientific">Platanthera zijinensis</name>
    <dbReference type="NCBI Taxonomy" id="2320716"/>
    <lineage>
        <taxon>Eukaryota</taxon>
        <taxon>Viridiplantae</taxon>
        <taxon>Streptophyta</taxon>
        <taxon>Embryophyta</taxon>
        <taxon>Tracheophyta</taxon>
        <taxon>Spermatophyta</taxon>
        <taxon>Magnoliopsida</taxon>
        <taxon>Liliopsida</taxon>
        <taxon>Asparagales</taxon>
        <taxon>Orchidaceae</taxon>
        <taxon>Orchidoideae</taxon>
        <taxon>Orchideae</taxon>
        <taxon>Orchidinae</taxon>
        <taxon>Platanthera</taxon>
    </lineage>
</organism>
<dbReference type="PANTHER" id="PTHR32444">
    <property type="entry name" value="BULB-TYPE LECTIN DOMAIN-CONTAINING PROTEIN"/>
    <property type="match status" value="1"/>
</dbReference>